<dbReference type="RefSeq" id="WP_098058761.1">
    <property type="nucleotide sequence ID" value="NZ_NUFG01000034.1"/>
</dbReference>
<dbReference type="EMBL" id="NUFG01000034">
    <property type="protein sequence ID" value="PEK17832.1"/>
    <property type="molecule type" value="Genomic_DNA"/>
</dbReference>
<gene>
    <name evidence="1" type="ORF">CN694_27495</name>
</gene>
<sequence length="469" mass="56250">MIRVNDYAEVAFIRFVTKLEETSFCRIEERNVIEEYLLANCKKWDLKFFVKLFQDFLLKNENPNRTMEKIFHEFCYSSDSLIYISPESLDKRPVLNKFLQEFVNSCKNKKGYKEINSFFIDTAIESYKNNTGLDYWFCRIIEKYGHLLHAYFSEFINNTFYYHYYYDFSKWRSKNSLHSNHFTDINNIDSFSFKERRKRLSFIAINSNSFDQNTSVLRDMVYNEQCMKQIDFDFQYIDFLHYLEKKNININKSLTYPILMKYVDLYCAETGERPQKLVKFAKNINKKDNVFKRIVSKMNVRKQGSKFDLERVNIIKAHGLLLFPQHENLAMFLKMYWEDIHYMTGNIMDIYYTEEDFKSNVSGYQRLNKLFSFQNADIILPALFVWEKFGGEIKSINLTKLTHNEIYRVIEEFKINMAKNMEFNKCVENTRSQIKDIIAKKEDNKMEISIQDSKIMSIGDGNKIVYSSK</sequence>
<comment type="caution">
    <text evidence="1">The sequence shown here is derived from an EMBL/GenBank/DDBJ whole genome shotgun (WGS) entry which is preliminary data.</text>
</comment>
<organism evidence="1 2">
    <name type="scientific">Bacillus wiedmannii</name>
    <dbReference type="NCBI Taxonomy" id="1890302"/>
    <lineage>
        <taxon>Bacteria</taxon>
        <taxon>Bacillati</taxon>
        <taxon>Bacillota</taxon>
        <taxon>Bacilli</taxon>
        <taxon>Bacillales</taxon>
        <taxon>Bacillaceae</taxon>
        <taxon>Bacillus</taxon>
        <taxon>Bacillus cereus group</taxon>
    </lineage>
</organism>
<accession>A0AB73RD39</accession>
<proteinExistence type="predicted"/>
<dbReference type="Proteomes" id="UP000220435">
    <property type="component" value="Unassembled WGS sequence"/>
</dbReference>
<evidence type="ECO:0000313" key="2">
    <source>
        <dbReference type="Proteomes" id="UP000220435"/>
    </source>
</evidence>
<name>A0AB73RD39_9BACI</name>
<dbReference type="AlphaFoldDB" id="A0AB73RD39"/>
<protein>
    <submittedName>
        <fullName evidence="1">Uncharacterized protein</fullName>
    </submittedName>
</protein>
<evidence type="ECO:0000313" key="1">
    <source>
        <dbReference type="EMBL" id="PEK17832.1"/>
    </source>
</evidence>
<reference evidence="1 2" key="1">
    <citation type="submission" date="2017-09" db="EMBL/GenBank/DDBJ databases">
        <title>Large-scale bioinformatics analysis of Bacillus genomes uncovers conserved roles of natural products in bacterial physiology.</title>
        <authorList>
            <consortium name="Agbiome Team Llc"/>
            <person name="Bleich R.M."/>
            <person name="Kirk G.J."/>
            <person name="Santa Maria K.C."/>
            <person name="Allen S.E."/>
            <person name="Farag S."/>
            <person name="Shank E.A."/>
            <person name="Bowers A."/>
        </authorList>
    </citation>
    <scope>NUCLEOTIDE SEQUENCE [LARGE SCALE GENOMIC DNA]</scope>
    <source>
        <strain evidence="1 2">AFS000414</strain>
    </source>
</reference>